<dbReference type="InterPro" id="IPR013154">
    <property type="entry name" value="ADH-like_N"/>
</dbReference>
<evidence type="ECO:0000256" key="2">
    <source>
        <dbReference type="ARBA" id="ARBA00011881"/>
    </source>
</evidence>
<comment type="subcellular location">
    <subcellularLocation>
        <location evidence="1">Cytoplasm</location>
    </subcellularLocation>
</comment>
<dbReference type="CDD" id="cd08272">
    <property type="entry name" value="MDR6"/>
    <property type="match status" value="1"/>
</dbReference>
<evidence type="ECO:0000313" key="8">
    <source>
        <dbReference type="Proteomes" id="UP001273505"/>
    </source>
</evidence>
<comment type="caution">
    <text evidence="7">The sequence shown here is derived from an EMBL/GenBank/DDBJ whole genome shotgun (WGS) entry which is preliminary data.</text>
</comment>
<dbReference type="InterPro" id="IPR051603">
    <property type="entry name" value="Zinc-ADH_QOR/CCCR"/>
</dbReference>
<evidence type="ECO:0000259" key="6">
    <source>
        <dbReference type="SMART" id="SM00829"/>
    </source>
</evidence>
<dbReference type="Pfam" id="PF13602">
    <property type="entry name" value="ADH_zinc_N_2"/>
    <property type="match status" value="1"/>
</dbReference>
<reference evidence="7 8" key="1">
    <citation type="submission" date="2023-11" db="EMBL/GenBank/DDBJ databases">
        <title>Gilvimarinus fulvus sp. nov., isolated from the surface of Kelp.</title>
        <authorList>
            <person name="Sun Y.Y."/>
            <person name="Gong Y."/>
            <person name="Du Z.J."/>
        </authorList>
    </citation>
    <scope>NUCLEOTIDE SEQUENCE [LARGE SCALE GENOMIC DNA]</scope>
    <source>
        <strain evidence="7 8">SDUM040013</strain>
    </source>
</reference>
<sequence length="329" mass="34210">MQAMTLTQYGSSEHFTLSEIAKPEVKPGHVLVSIAATSVNPVDYKIRTAGDDLPFAPALPAVLGMDFAGTVDAVGEGVTDFAVGDEVYGCAGGLADLPGTLAEYMVADARLMAHKPKTLSMAEAAALPLVSITAFEGLTRAGVSAGQKVLVHGGSGGVGHIAAQLAKQLGAEVYATGGGDKQLQLIESFGATGINYKTQAVDEYVEQHTAGKGFDVIYDTVGDANLLNSFQAIALNGQIATTSTMSEIDLTLAHIKGASMHIVFMLLPMLHNVGRERHGEILKQVASIVDAGELKPILTEQQFTLAETAAAHDYAESGQGMGKVVITIS</sequence>
<feature type="domain" description="Enoyl reductase (ER)" evidence="6">
    <location>
        <begin position="10"/>
        <end position="326"/>
    </location>
</feature>
<comment type="subunit">
    <text evidence="2">Homotetramer.</text>
</comment>
<dbReference type="PROSITE" id="PS01162">
    <property type="entry name" value="QOR_ZETA_CRYSTAL"/>
    <property type="match status" value="1"/>
</dbReference>
<protein>
    <submittedName>
        <fullName evidence="7">Zinc-dependent alcohol dehydrogenase family protein</fullName>
    </submittedName>
</protein>
<keyword evidence="3" id="KW-0963">Cytoplasm</keyword>
<dbReference type="Gene3D" id="3.40.50.720">
    <property type="entry name" value="NAD(P)-binding Rossmann-like Domain"/>
    <property type="match status" value="1"/>
</dbReference>
<dbReference type="PANTHER" id="PTHR44154">
    <property type="entry name" value="QUINONE OXIDOREDUCTASE"/>
    <property type="match status" value="1"/>
</dbReference>
<keyword evidence="8" id="KW-1185">Reference proteome</keyword>
<dbReference type="Gene3D" id="3.90.180.10">
    <property type="entry name" value="Medium-chain alcohol dehydrogenases, catalytic domain"/>
    <property type="match status" value="1"/>
</dbReference>
<dbReference type="InterPro" id="IPR002364">
    <property type="entry name" value="Quin_OxRdtase/zeta-crystal_CS"/>
</dbReference>
<keyword evidence="5" id="KW-0694">RNA-binding</keyword>
<keyword evidence="4" id="KW-0521">NADP</keyword>
<organism evidence="7 8">
    <name type="scientific">Gilvimarinus gilvus</name>
    <dbReference type="NCBI Taxonomy" id="3058038"/>
    <lineage>
        <taxon>Bacteria</taxon>
        <taxon>Pseudomonadati</taxon>
        <taxon>Pseudomonadota</taxon>
        <taxon>Gammaproteobacteria</taxon>
        <taxon>Cellvibrionales</taxon>
        <taxon>Cellvibrionaceae</taxon>
        <taxon>Gilvimarinus</taxon>
    </lineage>
</organism>
<dbReference type="SUPFAM" id="SSF50129">
    <property type="entry name" value="GroES-like"/>
    <property type="match status" value="1"/>
</dbReference>
<dbReference type="InterPro" id="IPR011032">
    <property type="entry name" value="GroES-like_sf"/>
</dbReference>
<accession>A0ABU4RUI4</accession>
<dbReference type="EMBL" id="JAXAFO010000005">
    <property type="protein sequence ID" value="MDX6848540.1"/>
    <property type="molecule type" value="Genomic_DNA"/>
</dbReference>
<dbReference type="Proteomes" id="UP001273505">
    <property type="component" value="Unassembled WGS sequence"/>
</dbReference>
<gene>
    <name evidence="7" type="ORF">SCD92_04160</name>
</gene>
<dbReference type="Pfam" id="PF08240">
    <property type="entry name" value="ADH_N"/>
    <property type="match status" value="1"/>
</dbReference>
<dbReference type="SMART" id="SM00829">
    <property type="entry name" value="PKS_ER"/>
    <property type="match status" value="1"/>
</dbReference>
<proteinExistence type="predicted"/>
<dbReference type="RefSeq" id="WP_302724741.1">
    <property type="nucleotide sequence ID" value="NZ_JAULRU010000823.1"/>
</dbReference>
<evidence type="ECO:0000256" key="1">
    <source>
        <dbReference type="ARBA" id="ARBA00004496"/>
    </source>
</evidence>
<name>A0ABU4RUI4_9GAMM</name>
<evidence type="ECO:0000313" key="7">
    <source>
        <dbReference type="EMBL" id="MDX6848540.1"/>
    </source>
</evidence>
<dbReference type="PANTHER" id="PTHR44154:SF1">
    <property type="entry name" value="QUINONE OXIDOREDUCTASE"/>
    <property type="match status" value="1"/>
</dbReference>
<evidence type="ECO:0000256" key="4">
    <source>
        <dbReference type="ARBA" id="ARBA00022857"/>
    </source>
</evidence>
<evidence type="ECO:0000256" key="3">
    <source>
        <dbReference type="ARBA" id="ARBA00022490"/>
    </source>
</evidence>
<dbReference type="SUPFAM" id="SSF51735">
    <property type="entry name" value="NAD(P)-binding Rossmann-fold domains"/>
    <property type="match status" value="1"/>
</dbReference>
<evidence type="ECO:0000256" key="5">
    <source>
        <dbReference type="ARBA" id="ARBA00022884"/>
    </source>
</evidence>
<dbReference type="InterPro" id="IPR020843">
    <property type="entry name" value="ER"/>
</dbReference>
<dbReference type="InterPro" id="IPR036291">
    <property type="entry name" value="NAD(P)-bd_dom_sf"/>
</dbReference>